<evidence type="ECO:0000256" key="1">
    <source>
        <dbReference type="ARBA" id="ARBA00008428"/>
    </source>
</evidence>
<dbReference type="PROSITE" id="PS51199">
    <property type="entry name" value="SF4_HELICASE"/>
    <property type="match status" value="1"/>
</dbReference>
<proteinExistence type="inferred from homology"/>
<dbReference type="Pfam" id="PF03796">
    <property type="entry name" value="DnaB_C"/>
    <property type="match status" value="1"/>
</dbReference>
<dbReference type="PANTHER" id="PTHR30153">
    <property type="entry name" value="REPLICATIVE DNA HELICASE DNAB"/>
    <property type="match status" value="1"/>
</dbReference>
<dbReference type="InterPro" id="IPR003593">
    <property type="entry name" value="AAA+_ATPase"/>
</dbReference>
<evidence type="ECO:0000256" key="2">
    <source>
        <dbReference type="ARBA" id="ARBA00022515"/>
    </source>
</evidence>
<evidence type="ECO:0000313" key="14">
    <source>
        <dbReference type="EMBL" id="KYC53549.1"/>
    </source>
</evidence>
<dbReference type="PATRIC" id="fig|1706437.3.peg.830"/>
<dbReference type="Proteomes" id="UP000091929">
    <property type="component" value="Unassembled WGS sequence"/>
</dbReference>
<dbReference type="InterPro" id="IPR027417">
    <property type="entry name" value="P-loop_NTPase"/>
</dbReference>
<keyword evidence="6 13" id="KW-0347">Helicase</keyword>
<evidence type="ECO:0000313" key="16">
    <source>
        <dbReference type="Proteomes" id="UP000091929"/>
    </source>
</evidence>
<dbReference type="EMBL" id="LNGC01000004">
    <property type="protein sequence ID" value="KYC53549.1"/>
    <property type="molecule type" value="Genomic_DNA"/>
</dbReference>
<dbReference type="PANTHER" id="PTHR30153:SF2">
    <property type="entry name" value="REPLICATIVE DNA HELICASE"/>
    <property type="match status" value="1"/>
</dbReference>
<dbReference type="Gene3D" id="3.40.50.300">
    <property type="entry name" value="P-loop containing nucleotide triphosphate hydrolases"/>
    <property type="match status" value="1"/>
</dbReference>
<dbReference type="GO" id="GO:1990077">
    <property type="term" value="C:primosome complex"/>
    <property type="evidence" value="ECO:0007669"/>
    <property type="project" value="UniProtKB-KW"/>
</dbReference>
<accession>A0A150J8K3</accession>
<dbReference type="GO" id="GO:0005829">
    <property type="term" value="C:cytosol"/>
    <property type="evidence" value="ECO:0007669"/>
    <property type="project" value="TreeGrafter"/>
</dbReference>
<dbReference type="SUPFAM" id="SSF52540">
    <property type="entry name" value="P-loop containing nucleoside triphosphate hydrolases"/>
    <property type="match status" value="1"/>
</dbReference>
<feature type="domain" description="SF4 helicase" evidence="12">
    <location>
        <begin position="163"/>
        <end position="425"/>
    </location>
</feature>
<dbReference type="InterPro" id="IPR036185">
    <property type="entry name" value="DNA_heli_DnaB-like_N_sf"/>
</dbReference>
<evidence type="ECO:0000256" key="7">
    <source>
        <dbReference type="ARBA" id="ARBA00022840"/>
    </source>
</evidence>
<comment type="catalytic activity">
    <reaction evidence="11">
        <text>ATP + H2O = ADP + phosphate + H(+)</text>
        <dbReference type="Rhea" id="RHEA:13065"/>
        <dbReference type="ChEBI" id="CHEBI:15377"/>
        <dbReference type="ChEBI" id="CHEBI:15378"/>
        <dbReference type="ChEBI" id="CHEBI:30616"/>
        <dbReference type="ChEBI" id="CHEBI:43474"/>
        <dbReference type="ChEBI" id="CHEBI:456216"/>
        <dbReference type="EC" id="5.6.2.3"/>
    </reaction>
</comment>
<name>A0A150ISK4_9EURY</name>
<dbReference type="Pfam" id="PF00772">
    <property type="entry name" value="DnaB"/>
    <property type="match status" value="1"/>
</dbReference>
<keyword evidence="3" id="KW-0235">DNA replication</keyword>
<comment type="caution">
    <text evidence="13">The sequence shown here is derived from an EMBL/GenBank/DDBJ whole genome shotgun (WGS) entry which is preliminary data.</text>
</comment>
<dbReference type="Proteomes" id="UP000075398">
    <property type="component" value="Unassembled WGS sequence"/>
</dbReference>
<dbReference type="InterPro" id="IPR007693">
    <property type="entry name" value="DNA_helicase_DnaB-like_N"/>
</dbReference>
<dbReference type="GO" id="GO:0006269">
    <property type="term" value="P:DNA replication, synthesis of primer"/>
    <property type="evidence" value="ECO:0007669"/>
    <property type="project" value="UniProtKB-KW"/>
</dbReference>
<evidence type="ECO:0000256" key="10">
    <source>
        <dbReference type="ARBA" id="ARBA00044969"/>
    </source>
</evidence>
<keyword evidence="7" id="KW-0067">ATP-binding</keyword>
<keyword evidence="4" id="KW-0547">Nucleotide-binding</keyword>
<dbReference type="InterPro" id="IPR007694">
    <property type="entry name" value="DNA_helicase_DnaB-like_C"/>
</dbReference>
<evidence type="ECO:0000313" key="13">
    <source>
        <dbReference type="EMBL" id="KYC47848.1"/>
    </source>
</evidence>
<protein>
    <recommendedName>
        <fullName evidence="10">DNA 5'-3' helicase</fullName>
        <ecNumber evidence="10">5.6.2.3</ecNumber>
    </recommendedName>
</protein>
<evidence type="ECO:0000256" key="5">
    <source>
        <dbReference type="ARBA" id="ARBA00022801"/>
    </source>
</evidence>
<dbReference type="Gene3D" id="1.10.860.10">
    <property type="entry name" value="DNAb Helicase, Chain A"/>
    <property type="match status" value="1"/>
</dbReference>
<sequence>MQMANKELQIINLKNYELEKYVLASLMLGEENYIDRLRESDFYSSTHQEIFRAILEVVAEGKKPDIATLSSKIKDIGYLIDVLNLVPSGSNIVQWINELKEFSNKRRLQKTLIRTLNQLTESETIENILADLDSEIRQIETNSTTVVSISEVVDRLNNRETFDKLFNSEYSTGLIDLDKIWHIHRGDLVIIAGRPSMGKSAFMLALAKNFAKKGIGTHIFSIEMSLEQLGVRLASSESDVGVGVEPDFEETSKGFVRVKNLPLYLSEKAVLGVSDVKETVRKMSKQGVEIFFIDYLGLMEPPQAETRNLELAEITRKMKIIAKEYNVVIVLLSQLSRAVEQRGDKRPMLSDLRDSGAIEQDADTVIFLYRPEYYGIATVEKEGELIETTFLCELLIPKQRQYKTGETWVFYDRSRNFFSDWYNRGDKSLPF</sequence>
<dbReference type="EMBL" id="LNGF01000015">
    <property type="protein sequence ID" value="KYC47848.1"/>
    <property type="molecule type" value="Genomic_DNA"/>
</dbReference>
<evidence type="ECO:0000256" key="4">
    <source>
        <dbReference type="ARBA" id="ARBA00022741"/>
    </source>
</evidence>
<comment type="similarity">
    <text evidence="1">Belongs to the helicase family. DnaB subfamily.</text>
</comment>
<dbReference type="PATRIC" id="fig|1705409.3.peg.229"/>
<keyword evidence="9" id="KW-0413">Isomerase</keyword>
<dbReference type="InterPro" id="IPR016136">
    <property type="entry name" value="DNA_helicase_N/primase_C"/>
</dbReference>
<keyword evidence="2" id="KW-0639">Primosome</keyword>
<evidence type="ECO:0000259" key="12">
    <source>
        <dbReference type="PROSITE" id="PS51199"/>
    </source>
</evidence>
<keyword evidence="8" id="KW-0238">DNA-binding</keyword>
<dbReference type="AlphaFoldDB" id="A0A150ISK4"/>
<evidence type="ECO:0000256" key="11">
    <source>
        <dbReference type="ARBA" id="ARBA00048954"/>
    </source>
</evidence>
<dbReference type="GO" id="GO:0016787">
    <property type="term" value="F:hydrolase activity"/>
    <property type="evidence" value="ECO:0007669"/>
    <property type="project" value="UniProtKB-KW"/>
</dbReference>
<evidence type="ECO:0000256" key="8">
    <source>
        <dbReference type="ARBA" id="ARBA00023125"/>
    </source>
</evidence>
<accession>A0A150ISK4</accession>
<organism evidence="13 16">
    <name type="scientific">Candidatus Methanofastidiosum methylothiophilum</name>
    <dbReference type="NCBI Taxonomy" id="1705564"/>
    <lineage>
        <taxon>Archaea</taxon>
        <taxon>Methanobacteriati</taxon>
        <taxon>Methanobacteriota</taxon>
        <taxon>Stenosarchaea group</taxon>
        <taxon>Candidatus Methanofastidiosia</taxon>
        <taxon>Candidatus Methanofastidiosales</taxon>
        <taxon>Candidatus Methanofastidiosaceae</taxon>
        <taxon>Candidatus Methanofastidiosum</taxon>
    </lineage>
</organism>
<dbReference type="GO" id="GO:0003677">
    <property type="term" value="F:DNA binding"/>
    <property type="evidence" value="ECO:0007669"/>
    <property type="project" value="UniProtKB-KW"/>
</dbReference>
<dbReference type="SMART" id="SM00382">
    <property type="entry name" value="AAA"/>
    <property type="match status" value="1"/>
</dbReference>
<dbReference type="SUPFAM" id="SSF48024">
    <property type="entry name" value="N-terminal domain of DnaB helicase"/>
    <property type="match status" value="1"/>
</dbReference>
<dbReference type="EC" id="5.6.2.3" evidence="10"/>
<keyword evidence="5" id="KW-0378">Hydrolase</keyword>
<evidence type="ECO:0000256" key="9">
    <source>
        <dbReference type="ARBA" id="ARBA00023235"/>
    </source>
</evidence>
<reference evidence="15 16" key="1">
    <citation type="journal article" date="2016" name="ISME J.">
        <title>Chasing the elusive Euryarchaeota class WSA2: genomes reveal a uniquely fastidious methyl-reducing methanogen.</title>
        <authorList>
            <person name="Nobu M.K."/>
            <person name="Narihiro T."/>
            <person name="Kuroda K."/>
            <person name="Mei R."/>
            <person name="Liu W.T."/>
        </authorList>
    </citation>
    <scope>NUCLEOTIDE SEQUENCE [LARGE SCALE GENOMIC DNA]</scope>
    <source>
        <strain evidence="13">B15fssc0709_Meth_Bin003</strain>
        <strain evidence="14">U1lsi0528_Bin055</strain>
    </source>
</reference>
<dbReference type="GO" id="GO:0043139">
    <property type="term" value="F:5'-3' DNA helicase activity"/>
    <property type="evidence" value="ECO:0007669"/>
    <property type="project" value="UniProtKB-EC"/>
</dbReference>
<evidence type="ECO:0000313" key="15">
    <source>
        <dbReference type="Proteomes" id="UP000075398"/>
    </source>
</evidence>
<dbReference type="GO" id="GO:0005524">
    <property type="term" value="F:ATP binding"/>
    <property type="evidence" value="ECO:0007669"/>
    <property type="project" value="UniProtKB-KW"/>
</dbReference>
<evidence type="ECO:0000256" key="3">
    <source>
        <dbReference type="ARBA" id="ARBA00022705"/>
    </source>
</evidence>
<evidence type="ECO:0000256" key="6">
    <source>
        <dbReference type="ARBA" id="ARBA00022806"/>
    </source>
</evidence>
<gene>
    <name evidence="14" type="ORF">AMQ22_00220</name>
    <name evidence="13" type="ORF">APG11_00823</name>
</gene>